<protein>
    <submittedName>
        <fullName evidence="5">Xylose operon regulatory protein</fullName>
    </submittedName>
</protein>
<gene>
    <name evidence="5" type="primary">xylR_6</name>
    <name evidence="5" type="ORF">SMSP2_02618</name>
</gene>
<dbReference type="SMART" id="SM00342">
    <property type="entry name" value="HTH_ARAC"/>
    <property type="match status" value="1"/>
</dbReference>
<evidence type="ECO:0000259" key="4">
    <source>
        <dbReference type="PROSITE" id="PS01124"/>
    </source>
</evidence>
<dbReference type="RefSeq" id="WP_146684449.1">
    <property type="nucleotide sequence ID" value="NZ_CP019646.1"/>
</dbReference>
<dbReference type="Pfam" id="PF12833">
    <property type="entry name" value="HTH_18"/>
    <property type="match status" value="1"/>
</dbReference>
<dbReference type="SUPFAM" id="SSF46689">
    <property type="entry name" value="Homeodomain-like"/>
    <property type="match status" value="1"/>
</dbReference>
<evidence type="ECO:0000313" key="6">
    <source>
        <dbReference type="Proteomes" id="UP000188181"/>
    </source>
</evidence>
<dbReference type="Gene3D" id="3.40.50.2300">
    <property type="match status" value="2"/>
</dbReference>
<organism evidence="5 6">
    <name type="scientific">Limihaloglobus sulfuriphilus</name>
    <dbReference type="NCBI Taxonomy" id="1851148"/>
    <lineage>
        <taxon>Bacteria</taxon>
        <taxon>Pseudomonadati</taxon>
        <taxon>Planctomycetota</taxon>
        <taxon>Phycisphaerae</taxon>
        <taxon>Sedimentisphaerales</taxon>
        <taxon>Sedimentisphaeraceae</taxon>
        <taxon>Limihaloglobus</taxon>
    </lineage>
</organism>
<keyword evidence="3" id="KW-0804">Transcription</keyword>
<dbReference type="CDD" id="cd01543">
    <property type="entry name" value="PBP1_XylR"/>
    <property type="match status" value="1"/>
</dbReference>
<dbReference type="PANTHER" id="PTHR30146">
    <property type="entry name" value="LACI-RELATED TRANSCRIPTIONAL REPRESSOR"/>
    <property type="match status" value="1"/>
</dbReference>
<dbReference type="InterPro" id="IPR018060">
    <property type="entry name" value="HTH_AraC"/>
</dbReference>
<dbReference type="STRING" id="1851148.SMSP2_02618"/>
<keyword evidence="1" id="KW-0805">Transcription regulation</keyword>
<dbReference type="GO" id="GO:0003700">
    <property type="term" value="F:DNA-binding transcription factor activity"/>
    <property type="evidence" value="ECO:0007669"/>
    <property type="project" value="InterPro"/>
</dbReference>
<evidence type="ECO:0000256" key="2">
    <source>
        <dbReference type="ARBA" id="ARBA00023125"/>
    </source>
</evidence>
<dbReference type="Proteomes" id="UP000188181">
    <property type="component" value="Chromosome"/>
</dbReference>
<name>A0A1Q2MIU9_9BACT</name>
<accession>A0A1Q2MIU9</accession>
<dbReference type="Pfam" id="PF13377">
    <property type="entry name" value="Peripla_BP_3"/>
    <property type="match status" value="1"/>
</dbReference>
<evidence type="ECO:0000313" key="5">
    <source>
        <dbReference type="EMBL" id="AQQ72237.1"/>
    </source>
</evidence>
<evidence type="ECO:0000256" key="1">
    <source>
        <dbReference type="ARBA" id="ARBA00023015"/>
    </source>
</evidence>
<dbReference type="OrthoDB" id="9795616at2"/>
<dbReference type="SUPFAM" id="SSF53822">
    <property type="entry name" value="Periplasmic binding protein-like I"/>
    <property type="match status" value="1"/>
</dbReference>
<dbReference type="AlphaFoldDB" id="A0A1Q2MIU9"/>
<sequence length="394" mass="45333">MHKSKRVLLLLDIDRGWTRDILRGIAKYCRLNNPWGLYRLSQFYWRPEHKRNKNELKKFQQWKPDGIITREMDHIDEVLQLGVPVIGWDYSGEVPSIPIVTSDFETTGSMAAEYFQEKGFKNFAFCGYSDVGWSTKRLEGFRRTLNARGYEVEVYMKPMSSLRNLWSDEIDKLSKWLKTLAPATGLMTCSDDRSLHVLEACKTSSILVPEEIAILGVDNDELLCDLANPPLSSIEFNTEDTGYAVAEMLDKMMSGRHFEGCNIITKPIRVIERRSTDICAIQDSQVTAALAYIREHKYKLIGVSEVVSATSVSRRNLELRFKKHLNRSILDEIKRTHVDLMADLLIETNYSVSKIASMLGHSSVENICRYFKSEKGLSPAQYREEFEKPVILRR</sequence>
<dbReference type="EMBL" id="CP019646">
    <property type="protein sequence ID" value="AQQ72237.1"/>
    <property type="molecule type" value="Genomic_DNA"/>
</dbReference>
<dbReference type="InterPro" id="IPR028082">
    <property type="entry name" value="Peripla_BP_I"/>
</dbReference>
<dbReference type="KEGG" id="pbas:SMSP2_02618"/>
<feature type="domain" description="HTH araC/xylS-type" evidence="4">
    <location>
        <begin position="287"/>
        <end position="385"/>
    </location>
</feature>
<dbReference type="InterPro" id="IPR046335">
    <property type="entry name" value="LacI/GalR-like_sensor"/>
</dbReference>
<dbReference type="GO" id="GO:0000976">
    <property type="term" value="F:transcription cis-regulatory region binding"/>
    <property type="evidence" value="ECO:0007669"/>
    <property type="project" value="TreeGrafter"/>
</dbReference>
<dbReference type="PROSITE" id="PS01124">
    <property type="entry name" value="HTH_ARAC_FAMILY_2"/>
    <property type="match status" value="1"/>
</dbReference>
<dbReference type="Gene3D" id="1.10.10.60">
    <property type="entry name" value="Homeodomain-like"/>
    <property type="match status" value="1"/>
</dbReference>
<evidence type="ECO:0000256" key="3">
    <source>
        <dbReference type="ARBA" id="ARBA00023163"/>
    </source>
</evidence>
<reference evidence="6" key="1">
    <citation type="submission" date="2017-02" db="EMBL/GenBank/DDBJ databases">
        <title>Comparative genomics and description of representatives of a novel lineage of planctomycetes thriving in anoxic sediments.</title>
        <authorList>
            <person name="Spring S."/>
            <person name="Bunk B."/>
            <person name="Sproer C."/>
        </authorList>
    </citation>
    <scope>NUCLEOTIDE SEQUENCE [LARGE SCALE GENOMIC DNA]</scope>
    <source>
        <strain evidence="6">SM-Chi-D1</strain>
    </source>
</reference>
<keyword evidence="6" id="KW-1185">Reference proteome</keyword>
<dbReference type="PANTHER" id="PTHR30146:SF24">
    <property type="entry name" value="XYLOSE OPERON REGULATORY PROTEIN"/>
    <property type="match status" value="1"/>
</dbReference>
<dbReference type="InterPro" id="IPR009057">
    <property type="entry name" value="Homeodomain-like_sf"/>
</dbReference>
<proteinExistence type="predicted"/>
<keyword evidence="2" id="KW-0238">DNA-binding</keyword>